<dbReference type="Proteomes" id="UP000643405">
    <property type="component" value="Unassembled WGS sequence"/>
</dbReference>
<name>A0A8J6PS45_9HYPH</name>
<comment type="caution">
    <text evidence="2">The sequence shown here is derived from an EMBL/GenBank/DDBJ whole genome shotgun (WGS) entry which is preliminary data.</text>
</comment>
<dbReference type="RefSeq" id="WP_188166812.1">
    <property type="nucleotide sequence ID" value="NZ_JACVVX010000012.1"/>
</dbReference>
<keyword evidence="3" id="KW-1185">Reference proteome</keyword>
<evidence type="ECO:0000313" key="3">
    <source>
        <dbReference type="Proteomes" id="UP000643405"/>
    </source>
</evidence>
<organism evidence="2 3">
    <name type="scientific">Oryzicola mucosus</name>
    <dbReference type="NCBI Taxonomy" id="2767425"/>
    <lineage>
        <taxon>Bacteria</taxon>
        <taxon>Pseudomonadati</taxon>
        <taxon>Pseudomonadota</taxon>
        <taxon>Alphaproteobacteria</taxon>
        <taxon>Hyphomicrobiales</taxon>
        <taxon>Phyllobacteriaceae</taxon>
        <taxon>Oryzicola</taxon>
    </lineage>
</organism>
<dbReference type="EMBL" id="JACVVX010000012">
    <property type="protein sequence ID" value="MBD0417375.1"/>
    <property type="molecule type" value="Genomic_DNA"/>
</dbReference>
<evidence type="ECO:0000259" key="1">
    <source>
        <dbReference type="Pfam" id="PF24696"/>
    </source>
</evidence>
<proteinExistence type="predicted"/>
<gene>
    <name evidence="2" type="ORF">ICI42_22285</name>
</gene>
<feature type="domain" description="UGSC-like" evidence="1">
    <location>
        <begin position="19"/>
        <end position="194"/>
    </location>
</feature>
<sequence length="582" mass="63175">MNVTVKEPGNATGAAILEIVNPIARQKVETAQAERFPAAPRLEDLAGKTIGLFWNGKQQGNQALERTKANLKRLYPEIRFRDYLGAMGGVLRRASDAQLDAMAGECDAVVGTSADCGSCTSWLIHDMCGVEQRGTPAIAWTASQFHEDAHWSANVWGVPDLVIAEVPECFTNNSPDRIHAMVDTAMDAIIRGFTQTPPTATLDFKRISRESVELPSLIYAGRDLMDAFDTMNAAFVKAGWSDGFPLVPPVRSKVDAMIAASGLPGDHALGFLEPGFGVATIEKIAANAVMAGCTPKMMPLLVTMVECFLDFRAGWRGVNMSTGPQAPVILVSGPVVEELGLNYGIAPIGPGSQNAVNVAIGRAARLIMMNVGLSYPGVSDMDTHGTTMKFSYCVAENEARNPWEPYRVTKGYGREASTVTINSPFSQTCLYDFQNHDAEMLADVFCSAMSSAANAMGAAWLTTHKGVDGVPAVWRGDPDNLLLLCPDHATVFARAGWSLANLRERLYRGSRLTFRQAMLNKTPELFKVVHPHLQWMWEHPDTEISLYGAPENFDIFVVGGDAGWSTWHDGGTYSVTRAIRTP</sequence>
<accession>A0A8J6PS45</accession>
<dbReference type="InterPro" id="IPR057767">
    <property type="entry name" value="UGSC-like_dom"/>
</dbReference>
<dbReference type="Pfam" id="PF24696">
    <property type="entry name" value="UGSC"/>
    <property type="match status" value="1"/>
</dbReference>
<evidence type="ECO:0000313" key="2">
    <source>
        <dbReference type="EMBL" id="MBD0417375.1"/>
    </source>
</evidence>
<protein>
    <recommendedName>
        <fullName evidence="1">UGSC-like domain-containing protein</fullName>
    </recommendedName>
</protein>
<reference evidence="2" key="1">
    <citation type="submission" date="2020-09" db="EMBL/GenBank/DDBJ databases">
        <title>Genome seq and assembly of Tianweitania sp.</title>
        <authorList>
            <person name="Chhetri G."/>
        </authorList>
    </citation>
    <scope>NUCLEOTIDE SEQUENCE</scope>
    <source>
        <strain evidence="2">Rool2</strain>
    </source>
</reference>
<dbReference type="AlphaFoldDB" id="A0A8J6PS45"/>